<sequence>MNEGEELYPCSSDDTGLAEGQADAFVIVLSGRLDVFWDGDDNSFQELIGDNDLDESTNAAYDSVREEKLSLLRKLPLAVLRRGQTFGDQMIGLALDTLYPGSQLTTTSVPIRIIAGGVGTEIMWITREFYQDHLREDRVSLSYYPLSSLASPTQFAGEFQDWALRFFAQTGKQDRDANDLGELARRMLADSKLSKVMFQFPSLVTERMCHAMKLHHYTAYGQFLGDGEEITSAYIVVHGALRALSHVIPESGQSSNKVPLRSAMTPTNSLEQDRLEQLLPGDIFGALELVEYRTTASKVVYVEAGTLLLSIPKVVFERWLAPLFIDTIYNAGSLFERLEDSDGRAFYADKRIKPITSPNRRQSLILASTDTSETQLKVEHIRALDEVANLLKRMGIFPFLPRFILAEILRHASVVRKQAGDVLFHEGEESQYLVVILTGFISFYSLEHMSTTLEMFQKHTFCRYSSFRGSQTNPEDFVADGEVDMSTNRAAAMAKHRAAMHGTHIQTLHAHNAFRTGVLLGGTICPATVIAQTNCECLVLDETTYMHVLKVHSPSIDLSKLNLPLTVGDSHASHSELEANGLMSPPGSLRSIVAQHNPMTLHPALMKVIEHTSLPWLTRSPLKLQQLVRSMRYISAPPGERLIRFNDKLDYLIIVLSGKLTLHIRPSDDVSSVLDASQRSVRSLMLERSVTSNYSTTSQQLYKETGAHARGRIGSLQDAFAKRKIIRNKITRISGVVGGSGLFLDSVLAAVNEERLLKARIPAVIEEPKPKADFLSPKSEISKDRRQSRPSLLLQFAASKANLQQKLDIHRGTGTASLGHERAAGSLFLCHLGPGEVYGEEILSPLGSYRSAHDVFVEASTPSITNSKSAGSSATTSTAPGGAQLLLLPRELFHSINSKSDAEIEKESHVRSKLAKIKWHKAEQKITRKLSQATVADQGKTPKLFDFFKNILNQRCFLTMRAIADISLLRDLSDSNKRELCLAARFEALERHMNAYKENGANSSGPRYYILLSGRIGLFAKNLNSSFFSHSSGNSISNGVASATAMPGTENCLREILAGDGFGEFEILVPEFSRSIAAVALEPCRLLSFPAAMFLKHWPHIPAMRSAIEYVRTRVPFFSRLELEKIACLYHTLSFQTFTRGSNIFEQNNPIASHSTVGELYLLKEGVCSIRQRVVLDTNQLSSKHPRIRSMIATIAEQTKHQSRSSHIPETHSCRVMVTVADVTNGHLFWIDASVFPFTLQAVSASVTMTSISIDKLKAILPRTQLLALEQSSDQMAALYNHQYEMAKRAVVTLMNEKRAAQMGMTPNPTFLPLLDFQSPQKVIQSPVVITKTSHSPDPNTTRAGDTAIPFSRLLMAKPIDLVALRDQERQEISVNWEGDHNLDATSGT</sequence>
<dbReference type="GO" id="GO:0034236">
    <property type="term" value="F:protein kinase A catalytic subunit binding"/>
    <property type="evidence" value="ECO:0007669"/>
    <property type="project" value="TreeGrafter"/>
</dbReference>
<dbReference type="VEuPathDB" id="FungiDB:PYU1_G003464"/>
<organism evidence="2 3">
    <name type="scientific">Globisporangium ultimum (strain ATCC 200006 / CBS 805.95 / DAOM BR144)</name>
    <name type="common">Pythium ultimum</name>
    <dbReference type="NCBI Taxonomy" id="431595"/>
    <lineage>
        <taxon>Eukaryota</taxon>
        <taxon>Sar</taxon>
        <taxon>Stramenopiles</taxon>
        <taxon>Oomycota</taxon>
        <taxon>Peronosporomycetes</taxon>
        <taxon>Pythiales</taxon>
        <taxon>Pythiaceae</taxon>
        <taxon>Globisporangium</taxon>
    </lineage>
</organism>
<dbReference type="InterPro" id="IPR018490">
    <property type="entry name" value="cNMP-bd_dom_sf"/>
</dbReference>
<reference evidence="3" key="2">
    <citation type="submission" date="2010-04" db="EMBL/GenBank/DDBJ databases">
        <authorList>
            <person name="Buell R."/>
            <person name="Hamilton J."/>
            <person name="Hostetler J."/>
        </authorList>
    </citation>
    <scope>NUCLEOTIDE SEQUENCE [LARGE SCALE GENOMIC DNA]</scope>
    <source>
        <strain evidence="3">DAOM:BR144</strain>
    </source>
</reference>
<dbReference type="SUPFAM" id="SSF51206">
    <property type="entry name" value="cAMP-binding domain-like"/>
    <property type="match status" value="5"/>
</dbReference>
<dbReference type="STRING" id="431595.K3WET3"/>
<dbReference type="HOGENOM" id="CLU_255092_0_0_1"/>
<dbReference type="GO" id="GO:0005952">
    <property type="term" value="C:cAMP-dependent protein kinase complex"/>
    <property type="evidence" value="ECO:0007669"/>
    <property type="project" value="InterPro"/>
</dbReference>
<evidence type="ECO:0000313" key="2">
    <source>
        <dbReference type="EnsemblProtists" id="PYU1_T003474"/>
    </source>
</evidence>
<dbReference type="GO" id="GO:0004862">
    <property type="term" value="F:cAMP-dependent protein kinase inhibitor activity"/>
    <property type="evidence" value="ECO:0007669"/>
    <property type="project" value="TreeGrafter"/>
</dbReference>
<feature type="domain" description="Cyclic nucleotide-binding" evidence="1">
    <location>
        <begin position="468"/>
        <end position="549"/>
    </location>
</feature>
<dbReference type="InParanoid" id="K3WET3"/>
<dbReference type="Proteomes" id="UP000019132">
    <property type="component" value="Unassembled WGS sequence"/>
</dbReference>
<feature type="domain" description="Cyclic nucleotide-binding" evidence="1">
    <location>
        <begin position="968"/>
        <end position="1094"/>
    </location>
</feature>
<dbReference type="GO" id="GO:0030552">
    <property type="term" value="F:cAMP binding"/>
    <property type="evidence" value="ECO:0007669"/>
    <property type="project" value="TreeGrafter"/>
</dbReference>
<dbReference type="GO" id="GO:0005829">
    <property type="term" value="C:cytosol"/>
    <property type="evidence" value="ECO:0007669"/>
    <property type="project" value="TreeGrafter"/>
</dbReference>
<reference evidence="2" key="3">
    <citation type="submission" date="2015-02" db="UniProtKB">
        <authorList>
            <consortium name="EnsemblProtists"/>
        </authorList>
    </citation>
    <scope>IDENTIFICATION</scope>
    <source>
        <strain evidence="2">DAOM BR144</strain>
    </source>
</reference>
<dbReference type="PANTHER" id="PTHR11635">
    <property type="entry name" value="CAMP-DEPENDENT PROTEIN KINASE REGULATORY CHAIN"/>
    <property type="match status" value="1"/>
</dbReference>
<dbReference type="Gene3D" id="2.60.120.10">
    <property type="entry name" value="Jelly Rolls"/>
    <property type="match status" value="4"/>
</dbReference>
<dbReference type="PANTHER" id="PTHR11635:SF152">
    <property type="entry name" value="CAMP-DEPENDENT PROTEIN KINASE TYPE I REGULATORY SUBUNIT-RELATED"/>
    <property type="match status" value="1"/>
</dbReference>
<keyword evidence="3" id="KW-1185">Reference proteome</keyword>
<dbReference type="EMBL" id="GL376603">
    <property type="status" value="NOT_ANNOTATED_CDS"/>
    <property type="molecule type" value="Genomic_DNA"/>
</dbReference>
<feature type="domain" description="Cyclic nucleotide-binding" evidence="1">
    <location>
        <begin position="396"/>
        <end position="444"/>
    </location>
</feature>
<dbReference type="PROSITE" id="PS50042">
    <property type="entry name" value="CNMP_BINDING_3"/>
    <property type="match status" value="4"/>
</dbReference>
<dbReference type="InterPro" id="IPR050503">
    <property type="entry name" value="cAMP-dep_PK_reg_su-like"/>
</dbReference>
<dbReference type="InterPro" id="IPR014710">
    <property type="entry name" value="RmlC-like_jellyroll"/>
</dbReference>
<reference evidence="3" key="1">
    <citation type="journal article" date="2010" name="Genome Biol.">
        <title>Genome sequence of the necrotrophic plant pathogen Pythium ultimum reveals original pathogenicity mechanisms and effector repertoire.</title>
        <authorList>
            <person name="Levesque C.A."/>
            <person name="Brouwer H."/>
            <person name="Cano L."/>
            <person name="Hamilton J.P."/>
            <person name="Holt C."/>
            <person name="Huitema E."/>
            <person name="Raffaele S."/>
            <person name="Robideau G.P."/>
            <person name="Thines M."/>
            <person name="Win J."/>
            <person name="Zerillo M.M."/>
            <person name="Beakes G.W."/>
            <person name="Boore J.L."/>
            <person name="Busam D."/>
            <person name="Dumas B."/>
            <person name="Ferriera S."/>
            <person name="Fuerstenberg S.I."/>
            <person name="Gachon C.M."/>
            <person name="Gaulin E."/>
            <person name="Govers F."/>
            <person name="Grenville-Briggs L."/>
            <person name="Horner N."/>
            <person name="Hostetler J."/>
            <person name="Jiang R.H."/>
            <person name="Johnson J."/>
            <person name="Krajaejun T."/>
            <person name="Lin H."/>
            <person name="Meijer H.J."/>
            <person name="Moore B."/>
            <person name="Morris P."/>
            <person name="Phuntmart V."/>
            <person name="Puiu D."/>
            <person name="Shetty J."/>
            <person name="Stajich J.E."/>
            <person name="Tripathy S."/>
            <person name="Wawra S."/>
            <person name="van West P."/>
            <person name="Whitty B.R."/>
            <person name="Coutinho P.M."/>
            <person name="Henrissat B."/>
            <person name="Martin F."/>
            <person name="Thomas P.D."/>
            <person name="Tyler B.M."/>
            <person name="De Vries R.P."/>
            <person name="Kamoun S."/>
            <person name="Yandell M."/>
            <person name="Tisserat N."/>
            <person name="Buell C.R."/>
        </authorList>
    </citation>
    <scope>NUCLEOTIDE SEQUENCE</scope>
    <source>
        <strain evidence="3">DAOM:BR144</strain>
    </source>
</reference>
<name>K3WET3_GLOUD</name>
<dbReference type="OMA" id="KHRAAMH"/>
<protein>
    <recommendedName>
        <fullName evidence="1">Cyclic nucleotide-binding domain-containing protein</fullName>
    </recommendedName>
</protein>
<feature type="domain" description="Cyclic nucleotide-binding" evidence="1">
    <location>
        <begin position="196"/>
        <end position="322"/>
    </location>
</feature>
<dbReference type="InterPro" id="IPR000595">
    <property type="entry name" value="cNMP-bd_dom"/>
</dbReference>
<dbReference type="CDD" id="cd00038">
    <property type="entry name" value="CAP_ED"/>
    <property type="match status" value="2"/>
</dbReference>
<evidence type="ECO:0000259" key="1">
    <source>
        <dbReference type="PROSITE" id="PS50042"/>
    </source>
</evidence>
<dbReference type="eggNOG" id="ENOG502RZS6">
    <property type="taxonomic scope" value="Eukaryota"/>
</dbReference>
<accession>K3WET3</accession>
<dbReference type="EnsemblProtists" id="PYU1_T003474">
    <property type="protein sequence ID" value="PYU1_T003474"/>
    <property type="gene ID" value="PYU1_G003464"/>
</dbReference>
<evidence type="ECO:0000313" key="3">
    <source>
        <dbReference type="Proteomes" id="UP000019132"/>
    </source>
</evidence>
<proteinExistence type="predicted"/>